<evidence type="ECO:0000313" key="3">
    <source>
        <dbReference type="Proteomes" id="UP000320653"/>
    </source>
</evidence>
<dbReference type="Proteomes" id="UP000320653">
    <property type="component" value="Unassembled WGS sequence"/>
</dbReference>
<gene>
    <name evidence="2" type="ORF">FHW37_1153</name>
</gene>
<comment type="caution">
    <text evidence="2">The sequence shown here is derived from an EMBL/GenBank/DDBJ whole genome shotgun (WGS) entry which is preliminary data.</text>
</comment>
<proteinExistence type="predicted"/>
<evidence type="ECO:0000256" key="1">
    <source>
        <dbReference type="SAM" id="MobiDB-lite"/>
    </source>
</evidence>
<organism evidence="2 3">
    <name type="scientific">Neorhizobium alkalisoli</name>
    <dbReference type="NCBI Taxonomy" id="528178"/>
    <lineage>
        <taxon>Bacteria</taxon>
        <taxon>Pseudomonadati</taxon>
        <taxon>Pseudomonadota</taxon>
        <taxon>Alphaproteobacteria</taxon>
        <taxon>Hyphomicrobiales</taxon>
        <taxon>Rhizobiaceae</taxon>
        <taxon>Rhizobium/Agrobacterium group</taxon>
        <taxon>Neorhizobium</taxon>
    </lineage>
</organism>
<reference evidence="2 3" key="1">
    <citation type="submission" date="2019-06" db="EMBL/GenBank/DDBJ databases">
        <title>Sorghum-associated microbial communities from plants grown in Nebraska, USA.</title>
        <authorList>
            <person name="Schachtman D."/>
        </authorList>
    </citation>
    <scope>NUCLEOTIDE SEQUENCE [LARGE SCALE GENOMIC DNA]</scope>
    <source>
        <strain evidence="2 3">1225</strain>
    </source>
</reference>
<protein>
    <submittedName>
        <fullName evidence="2">Uncharacterized protein</fullName>
    </submittedName>
</protein>
<dbReference type="AlphaFoldDB" id="A0A561Q7G9"/>
<sequence length="146" mass="16065">MTLPFPIRRRSVADHAAVRCLRKKELGEAPQNGKSICAISGSRSGKEKTGGRIATPKETKEWISGKSLDVAEFMYGVMNDESQPVKERIKAAAWLGEMSMAKAPTQQEINVNHSHTIANMLASVNMDRLENSKTIDLVAVEIEDNV</sequence>
<feature type="region of interest" description="Disordered" evidence="1">
    <location>
        <begin position="33"/>
        <end position="53"/>
    </location>
</feature>
<dbReference type="EMBL" id="VIWP01000015">
    <property type="protein sequence ID" value="TWF46308.1"/>
    <property type="molecule type" value="Genomic_DNA"/>
</dbReference>
<accession>A0A561Q7G9</accession>
<keyword evidence="3" id="KW-1185">Reference proteome</keyword>
<evidence type="ECO:0000313" key="2">
    <source>
        <dbReference type="EMBL" id="TWF46308.1"/>
    </source>
</evidence>
<feature type="compositionally biased region" description="Basic and acidic residues" evidence="1">
    <location>
        <begin position="44"/>
        <end position="53"/>
    </location>
</feature>
<name>A0A561Q7G9_9HYPH</name>